<reference evidence="2" key="1">
    <citation type="submission" date="2022-11" db="UniProtKB">
        <authorList>
            <consortium name="WormBaseParasite"/>
        </authorList>
    </citation>
    <scope>IDENTIFICATION</scope>
</reference>
<evidence type="ECO:0000313" key="2">
    <source>
        <dbReference type="WBParaSite" id="ES5_v2.g12023.t1"/>
    </source>
</evidence>
<protein>
    <submittedName>
        <fullName evidence="2">AAA+ ATPase domain-containing protein</fullName>
    </submittedName>
</protein>
<evidence type="ECO:0000313" key="1">
    <source>
        <dbReference type="Proteomes" id="UP000887579"/>
    </source>
</evidence>
<proteinExistence type="predicted"/>
<dbReference type="WBParaSite" id="ES5_v2.g12023.t1">
    <property type="protein sequence ID" value="ES5_v2.g12023.t1"/>
    <property type="gene ID" value="ES5_v2.g12023"/>
</dbReference>
<name>A0AC34F5E8_9BILA</name>
<sequence>MRSEIVIGVVRLLIACAGSYFAVRLMIRAMDPNKEQKEKSKKKAEELMKIIDLPEDIELDEYEMRIAAMLVPESNGIDWSDIGGLYKVIEDIRGALLLPLQMMYMRQTPLVSSLISPSKGVLLYGPPGCGKTMIAKAIAKSIHARFIHLDIAVLTDKWYGESQKLVSALFSFAEKVQPCVIFIDEIDGFLRNRSDLDNETTALIKTQFMALWDGFATGDNQVIVMGATNNPLSLDPAIFRRMPTRFEVPYPDEKSRAKIFEIYLKSEKCPDVDYSQLAKFSPKLSGSDIKEVCRAAALSALNRAYKENSPVHEADFNIFQSDLIRALNLNYGGKFPNSVSEHVNDTVNEMFDGKITYEDLD</sequence>
<dbReference type="Proteomes" id="UP000887579">
    <property type="component" value="Unplaced"/>
</dbReference>
<accession>A0AC34F5E8</accession>
<organism evidence="1 2">
    <name type="scientific">Panagrolaimus sp. ES5</name>
    <dbReference type="NCBI Taxonomy" id="591445"/>
    <lineage>
        <taxon>Eukaryota</taxon>
        <taxon>Metazoa</taxon>
        <taxon>Ecdysozoa</taxon>
        <taxon>Nematoda</taxon>
        <taxon>Chromadorea</taxon>
        <taxon>Rhabditida</taxon>
        <taxon>Tylenchina</taxon>
        <taxon>Panagrolaimomorpha</taxon>
        <taxon>Panagrolaimoidea</taxon>
        <taxon>Panagrolaimidae</taxon>
        <taxon>Panagrolaimus</taxon>
    </lineage>
</organism>